<keyword evidence="1" id="KW-0805">Transcription regulation</keyword>
<proteinExistence type="predicted"/>
<sequence length="303" mass="34811">MVHVEGKVFMEDLDVSDCSDNTFLPDFDGTCGKLQIMADSDTVDVKPKLEYGIDKDEFGDRLLRAARKSESENSLTPIVKEELRCFIAAKRHKEGKREIRAEFYEPKQHPLTQEEIMKKERRREQNRRAATKCRKKKKEARMSKESEMSSLRQSNSNLQKQVRILNRELKQLNQVIEKHKKSGQCRIEPIPFLNTSMYNQLELQYQEEQVTSDVLYSPCSPNALFRTTNDICGAQIDEYSGYANQFTVPMPLELPNSISQTHPITLNGTLSLTPPVSPYVTEFSDNAVMDPQLSDILHGIDYN</sequence>
<evidence type="ECO:0000313" key="6">
    <source>
        <dbReference type="EMBL" id="KAK6176231.1"/>
    </source>
</evidence>
<gene>
    <name evidence="6" type="ORF">SNE40_014552</name>
</gene>
<dbReference type="GO" id="GO:0000981">
    <property type="term" value="F:DNA-binding transcription factor activity, RNA polymerase II-specific"/>
    <property type="evidence" value="ECO:0007669"/>
    <property type="project" value="TreeGrafter"/>
</dbReference>
<dbReference type="InterPro" id="IPR004826">
    <property type="entry name" value="bZIP_Maf"/>
</dbReference>
<dbReference type="PROSITE" id="PS00036">
    <property type="entry name" value="BZIP_BASIC"/>
    <property type="match status" value="1"/>
</dbReference>
<dbReference type="Proteomes" id="UP001347796">
    <property type="component" value="Unassembled WGS sequence"/>
</dbReference>
<feature type="region of interest" description="Disordered" evidence="4">
    <location>
        <begin position="119"/>
        <end position="157"/>
    </location>
</feature>
<dbReference type="InterPro" id="IPR004827">
    <property type="entry name" value="bZIP"/>
</dbReference>
<dbReference type="Pfam" id="PF03131">
    <property type="entry name" value="bZIP_Maf"/>
    <property type="match status" value="1"/>
</dbReference>
<keyword evidence="7" id="KW-1185">Reference proteome</keyword>
<evidence type="ECO:0000256" key="4">
    <source>
        <dbReference type="SAM" id="MobiDB-lite"/>
    </source>
</evidence>
<dbReference type="SUPFAM" id="SSF57959">
    <property type="entry name" value="Leucine zipper domain"/>
    <property type="match status" value="1"/>
</dbReference>
<dbReference type="SMART" id="SM00338">
    <property type="entry name" value="BRLZ"/>
    <property type="match status" value="1"/>
</dbReference>
<comment type="caution">
    <text evidence="6">The sequence shown here is derived from an EMBL/GenBank/DDBJ whole genome shotgun (WGS) entry which is preliminary data.</text>
</comment>
<feature type="domain" description="BZIP" evidence="5">
    <location>
        <begin position="116"/>
        <end position="179"/>
    </location>
</feature>
<keyword evidence="2" id="KW-0238">DNA-binding</keyword>
<dbReference type="GO" id="GO:0005634">
    <property type="term" value="C:nucleus"/>
    <property type="evidence" value="ECO:0007669"/>
    <property type="project" value="TreeGrafter"/>
</dbReference>
<dbReference type="EMBL" id="JAZGQO010000010">
    <property type="protein sequence ID" value="KAK6176231.1"/>
    <property type="molecule type" value="Genomic_DNA"/>
</dbReference>
<dbReference type="PANTHER" id="PTHR23351">
    <property type="entry name" value="FOS TRANSCRIPTION FACTOR-RELATED"/>
    <property type="match status" value="1"/>
</dbReference>
<dbReference type="CDD" id="cd14692">
    <property type="entry name" value="bZIP_ATF4"/>
    <property type="match status" value="1"/>
</dbReference>
<name>A0AAN8PQQ3_PATCE</name>
<evidence type="ECO:0000259" key="5">
    <source>
        <dbReference type="PROSITE" id="PS50217"/>
    </source>
</evidence>
<dbReference type="InterPro" id="IPR000837">
    <property type="entry name" value="AP-1"/>
</dbReference>
<keyword evidence="3" id="KW-0804">Transcription</keyword>
<reference evidence="6 7" key="1">
    <citation type="submission" date="2024-01" db="EMBL/GenBank/DDBJ databases">
        <title>The genome of the rayed Mediterranean limpet Patella caerulea (Linnaeus, 1758).</title>
        <authorList>
            <person name="Anh-Thu Weber A."/>
            <person name="Halstead-Nussloch G."/>
        </authorList>
    </citation>
    <scope>NUCLEOTIDE SEQUENCE [LARGE SCALE GENOMIC DNA]</scope>
    <source>
        <strain evidence="6">AATW-2023a</strain>
        <tissue evidence="6">Whole specimen</tissue>
    </source>
</reference>
<evidence type="ECO:0000313" key="7">
    <source>
        <dbReference type="Proteomes" id="UP001347796"/>
    </source>
</evidence>
<feature type="compositionally biased region" description="Basic residues" evidence="4">
    <location>
        <begin position="128"/>
        <end position="139"/>
    </location>
</feature>
<dbReference type="PROSITE" id="PS50217">
    <property type="entry name" value="BZIP"/>
    <property type="match status" value="1"/>
</dbReference>
<evidence type="ECO:0000256" key="1">
    <source>
        <dbReference type="ARBA" id="ARBA00023015"/>
    </source>
</evidence>
<protein>
    <recommendedName>
        <fullName evidence="5">BZIP domain-containing protein</fullName>
    </recommendedName>
</protein>
<evidence type="ECO:0000256" key="2">
    <source>
        <dbReference type="ARBA" id="ARBA00023125"/>
    </source>
</evidence>
<evidence type="ECO:0000256" key="3">
    <source>
        <dbReference type="ARBA" id="ARBA00023163"/>
    </source>
</evidence>
<dbReference type="PRINTS" id="PR00042">
    <property type="entry name" value="LEUZIPPRFOS"/>
</dbReference>
<dbReference type="PANTHER" id="PTHR23351:SF24">
    <property type="entry name" value="ACTIVATING TRANSCRIPTION FACTOR 3-RELATED"/>
    <property type="match status" value="1"/>
</dbReference>
<dbReference type="GO" id="GO:0000978">
    <property type="term" value="F:RNA polymerase II cis-regulatory region sequence-specific DNA binding"/>
    <property type="evidence" value="ECO:0007669"/>
    <property type="project" value="TreeGrafter"/>
</dbReference>
<accession>A0AAN8PQQ3</accession>
<dbReference type="InterPro" id="IPR046347">
    <property type="entry name" value="bZIP_sf"/>
</dbReference>
<organism evidence="6 7">
    <name type="scientific">Patella caerulea</name>
    <name type="common">Rayed Mediterranean limpet</name>
    <dbReference type="NCBI Taxonomy" id="87958"/>
    <lineage>
        <taxon>Eukaryota</taxon>
        <taxon>Metazoa</taxon>
        <taxon>Spiralia</taxon>
        <taxon>Lophotrochozoa</taxon>
        <taxon>Mollusca</taxon>
        <taxon>Gastropoda</taxon>
        <taxon>Patellogastropoda</taxon>
        <taxon>Patelloidea</taxon>
        <taxon>Patellidae</taxon>
        <taxon>Patella</taxon>
    </lineage>
</organism>
<dbReference type="Gene3D" id="1.20.5.170">
    <property type="match status" value="1"/>
</dbReference>
<dbReference type="AlphaFoldDB" id="A0AAN8PQQ3"/>